<evidence type="ECO:0000313" key="12">
    <source>
        <dbReference type="Proteomes" id="UP000050523"/>
    </source>
</evidence>
<accession>A0AA40P4N2</accession>
<dbReference type="GeneID" id="72391521"/>
<feature type="transmembrane region" description="Helical" evidence="8">
    <location>
        <begin position="641"/>
        <end position="663"/>
    </location>
</feature>
<feature type="transmembrane region" description="Helical" evidence="8">
    <location>
        <begin position="224"/>
        <end position="244"/>
    </location>
</feature>
<dbReference type="InterPro" id="IPR051605">
    <property type="entry name" value="CstA"/>
</dbReference>
<feature type="transmembrane region" description="Helical" evidence="8">
    <location>
        <begin position="513"/>
        <end position="532"/>
    </location>
</feature>
<dbReference type="PANTHER" id="PTHR30252">
    <property type="entry name" value="INNER MEMBRANE PEPTIDE TRANSPORTER"/>
    <property type="match status" value="1"/>
</dbReference>
<sequence length="691" mass="74192">MKNNNSLMRHVPWLIVAIVGACALGVVALRRGEAINALWIVVAAVAIYLVAYRYYSLFIATHVMQLDPLRATPAVVNNDGLDYVPTNKHILFGHHFAAIAGAGPLVGPVLAAQMGYLPGTLWLIAGVVLAGAVQDFMILFLSTRRDGRSLGDMVREEMGRIPGTIALFGCFLIMIIILAVLALIVVKALAESPWGMFTVMATIPIAMFMGIYMRYIRPGRIGEISIVGVILLLGSIWVGGAVAADPTWGPMFTFTGIQITWMLVGYGFVAAMLPVWLLLAPRDYLSTFLKIGTILALAIGILILAPELKMPALTQFTDGTGPVWKGALFPFLFITIACGAVSGFHALISSGTTPKLLDNEKNARYIGYGGMLMESFVAIMAMVAASVIEPGVYFAMNSPAAVVGSDVVTVAQTVSSWGFAITPEQLTAVAKDIGENTILARAGGAPTLAVGIAQILHQVLPGENTMAFWYHFAILFEALFILTAVDAGTRAGRFMLQDLLGSFVPALKRTESWTANAIGTGGCVALWGYLLYQGVIDPLGGINTLWPLFGISNQMLAGIALMLASVVLIKMKRQRYVWVTMLPAVWLLICTVTAGLIKLFDANPAVGFLALAKKYSAAADAGQILAPAKTMDQMQHVIFNAYTNAGLTMLFLFVVFSILFYAIKVGRAAWTTKERSDKEAPYQAMPPAPQV</sequence>
<feature type="transmembrane region" description="Helical" evidence="8">
    <location>
        <begin position="287"/>
        <end position="306"/>
    </location>
</feature>
<feature type="domain" description="CstA N-terminal" evidence="9">
    <location>
        <begin position="36"/>
        <end position="594"/>
    </location>
</feature>
<reference evidence="10 12" key="1">
    <citation type="submission" date="2015-09" db="EMBL/GenBank/DDBJ databases">
        <title>Genome announcement of multiple Pseudomonas syringae strains.</title>
        <authorList>
            <person name="Thakur S."/>
            <person name="Wang P.W."/>
            <person name="Gong Y."/>
            <person name="Weir B.S."/>
            <person name="Guttman D.S."/>
        </authorList>
    </citation>
    <scope>NUCLEOTIDE SEQUENCE [LARGE SCALE GENOMIC DNA]</scope>
    <source>
        <strain evidence="10 12">ICMP9151</strain>
    </source>
</reference>
<dbReference type="Proteomes" id="UP000050523">
    <property type="component" value="Unassembled WGS sequence"/>
</dbReference>
<protein>
    <submittedName>
        <fullName evidence="11">Carbon starvation CstA family protein</fullName>
    </submittedName>
    <submittedName>
        <fullName evidence="10">Carbon starvation protein CstA</fullName>
    </submittedName>
</protein>
<evidence type="ECO:0000313" key="13">
    <source>
        <dbReference type="Proteomes" id="UP001569512"/>
    </source>
</evidence>
<proteinExistence type="inferred from homology"/>
<evidence type="ECO:0000256" key="6">
    <source>
        <dbReference type="ARBA" id="ARBA00022989"/>
    </source>
</evidence>
<evidence type="ECO:0000256" key="8">
    <source>
        <dbReference type="SAM" id="Phobius"/>
    </source>
</evidence>
<keyword evidence="5 8" id="KW-0812">Transmembrane</keyword>
<evidence type="ECO:0000256" key="5">
    <source>
        <dbReference type="ARBA" id="ARBA00022692"/>
    </source>
</evidence>
<dbReference type="Pfam" id="PF02554">
    <property type="entry name" value="CstA"/>
    <property type="match status" value="1"/>
</dbReference>
<dbReference type="RefSeq" id="WP_005894294.1">
    <property type="nucleotide sequence ID" value="NZ_AVEE02000200.1"/>
</dbReference>
<dbReference type="GO" id="GO:0009267">
    <property type="term" value="P:cellular response to starvation"/>
    <property type="evidence" value="ECO:0007669"/>
    <property type="project" value="InterPro"/>
</dbReference>
<dbReference type="EMBL" id="JBGMSU010000001">
    <property type="protein sequence ID" value="MFA0936387.1"/>
    <property type="molecule type" value="Genomic_DNA"/>
</dbReference>
<evidence type="ECO:0000256" key="7">
    <source>
        <dbReference type="ARBA" id="ARBA00023136"/>
    </source>
</evidence>
<comment type="caution">
    <text evidence="10">The sequence shown here is derived from an EMBL/GenBank/DDBJ whole genome shotgun (WGS) entry which is preliminary data.</text>
</comment>
<dbReference type="InterPro" id="IPR003706">
    <property type="entry name" value="CstA_N"/>
</dbReference>
<organism evidence="10 12">
    <name type="scientific">Pseudomonas tremae</name>
    <dbReference type="NCBI Taxonomy" id="200454"/>
    <lineage>
        <taxon>Bacteria</taxon>
        <taxon>Pseudomonadati</taxon>
        <taxon>Pseudomonadota</taxon>
        <taxon>Gammaproteobacteria</taxon>
        <taxon>Pseudomonadales</taxon>
        <taxon>Pseudomonadaceae</taxon>
        <taxon>Pseudomonas</taxon>
    </lineage>
</organism>
<evidence type="ECO:0000313" key="10">
    <source>
        <dbReference type="EMBL" id="KPZ00789.1"/>
    </source>
</evidence>
<keyword evidence="7 8" id="KW-0472">Membrane</keyword>
<feature type="transmembrane region" description="Helical" evidence="8">
    <location>
        <begin position="468"/>
        <end position="492"/>
    </location>
</feature>
<dbReference type="PROSITE" id="PS51257">
    <property type="entry name" value="PROKAR_LIPOPROTEIN"/>
    <property type="match status" value="1"/>
</dbReference>
<gene>
    <name evidence="11" type="ORF">ACDH53_02850</name>
    <name evidence="10" type="ORF">ALO43_02171</name>
</gene>
<reference evidence="11 13" key="2">
    <citation type="submission" date="2024-06" db="EMBL/GenBank/DDBJ databases">
        <title>Genome sequences for Pseudomonas syringae strains with characterized LPS.</title>
        <authorList>
            <person name="Baltrus D.A."/>
            <person name="Krings L."/>
        </authorList>
    </citation>
    <scope>NUCLEOTIDE SEQUENCE [LARGE SCALE GENOMIC DNA]</scope>
    <source>
        <strain evidence="11 13">NCPPB2708</strain>
    </source>
</reference>
<feature type="transmembrane region" description="Helical" evidence="8">
    <location>
        <begin position="368"/>
        <end position="388"/>
    </location>
</feature>
<dbReference type="EMBL" id="LJRO01000192">
    <property type="protein sequence ID" value="KPZ00789.1"/>
    <property type="molecule type" value="Genomic_DNA"/>
</dbReference>
<comment type="similarity">
    <text evidence="2">Belongs to the peptide transporter carbon starvation (CstA) (TC 2.A.114) family.</text>
</comment>
<keyword evidence="3" id="KW-0813">Transport</keyword>
<feature type="transmembrane region" description="Helical" evidence="8">
    <location>
        <begin position="35"/>
        <end position="55"/>
    </location>
</feature>
<evidence type="ECO:0000256" key="4">
    <source>
        <dbReference type="ARBA" id="ARBA00022475"/>
    </source>
</evidence>
<name>A0AA40P4N2_9PSED</name>
<dbReference type="AlphaFoldDB" id="A0AA40P4N2"/>
<evidence type="ECO:0000256" key="1">
    <source>
        <dbReference type="ARBA" id="ARBA00004651"/>
    </source>
</evidence>
<dbReference type="PANTHER" id="PTHR30252:SF3">
    <property type="entry name" value="PYRUVATE_PROTON SYMPORTER BTST"/>
    <property type="match status" value="1"/>
</dbReference>
<feature type="transmembrane region" description="Helical" evidence="8">
    <location>
        <begin position="122"/>
        <end position="142"/>
    </location>
</feature>
<feature type="transmembrane region" description="Helical" evidence="8">
    <location>
        <begin position="576"/>
        <end position="597"/>
    </location>
</feature>
<keyword evidence="13" id="KW-1185">Reference proteome</keyword>
<evidence type="ECO:0000256" key="3">
    <source>
        <dbReference type="ARBA" id="ARBA00022448"/>
    </source>
</evidence>
<dbReference type="GO" id="GO:0005886">
    <property type="term" value="C:plasma membrane"/>
    <property type="evidence" value="ECO:0007669"/>
    <property type="project" value="UniProtKB-SubCell"/>
</dbReference>
<feature type="transmembrane region" description="Helical" evidence="8">
    <location>
        <begin position="96"/>
        <end position="116"/>
    </location>
</feature>
<evidence type="ECO:0000313" key="11">
    <source>
        <dbReference type="EMBL" id="MFA0936387.1"/>
    </source>
</evidence>
<feature type="transmembrane region" description="Helical" evidence="8">
    <location>
        <begin position="326"/>
        <end position="348"/>
    </location>
</feature>
<feature type="transmembrane region" description="Helical" evidence="8">
    <location>
        <begin position="163"/>
        <end position="186"/>
    </location>
</feature>
<dbReference type="Proteomes" id="UP001569512">
    <property type="component" value="Unassembled WGS sequence"/>
</dbReference>
<feature type="transmembrane region" description="Helical" evidence="8">
    <location>
        <begin position="256"/>
        <end position="280"/>
    </location>
</feature>
<evidence type="ECO:0000256" key="2">
    <source>
        <dbReference type="ARBA" id="ARBA00007755"/>
    </source>
</evidence>
<feature type="transmembrane region" description="Helical" evidence="8">
    <location>
        <begin position="192"/>
        <end position="212"/>
    </location>
</feature>
<keyword evidence="4" id="KW-1003">Cell membrane</keyword>
<evidence type="ECO:0000259" key="9">
    <source>
        <dbReference type="Pfam" id="PF02554"/>
    </source>
</evidence>
<feature type="transmembrane region" description="Helical" evidence="8">
    <location>
        <begin position="544"/>
        <end position="569"/>
    </location>
</feature>
<comment type="subcellular location">
    <subcellularLocation>
        <location evidence="1">Cell membrane</location>
        <topology evidence="1">Multi-pass membrane protein</topology>
    </subcellularLocation>
</comment>
<feature type="transmembrane region" description="Helical" evidence="8">
    <location>
        <begin position="12"/>
        <end position="29"/>
    </location>
</feature>
<keyword evidence="6 8" id="KW-1133">Transmembrane helix</keyword>